<evidence type="ECO:0000313" key="3">
    <source>
        <dbReference type="EMBL" id="GFP85194.1"/>
    </source>
</evidence>
<accession>A0A830BKH3</accession>
<keyword evidence="4" id="KW-1185">Reference proteome</keyword>
<organism evidence="3 4">
    <name type="scientific">Phtheirospermum japonicum</name>
    <dbReference type="NCBI Taxonomy" id="374723"/>
    <lineage>
        <taxon>Eukaryota</taxon>
        <taxon>Viridiplantae</taxon>
        <taxon>Streptophyta</taxon>
        <taxon>Embryophyta</taxon>
        <taxon>Tracheophyta</taxon>
        <taxon>Spermatophyta</taxon>
        <taxon>Magnoliopsida</taxon>
        <taxon>eudicotyledons</taxon>
        <taxon>Gunneridae</taxon>
        <taxon>Pentapetalae</taxon>
        <taxon>asterids</taxon>
        <taxon>lamiids</taxon>
        <taxon>Lamiales</taxon>
        <taxon>Orobanchaceae</taxon>
        <taxon>Orobanchaceae incertae sedis</taxon>
        <taxon>Phtheirospermum</taxon>
    </lineage>
</organism>
<dbReference type="OrthoDB" id="1862401at2759"/>
<comment type="caution">
    <text evidence="3">The sequence shown here is derived from an EMBL/GenBank/DDBJ whole genome shotgun (WGS) entry which is preliminary data.</text>
</comment>
<gene>
    <name evidence="3" type="ORF">PHJA_000663100</name>
</gene>
<dbReference type="Proteomes" id="UP000653305">
    <property type="component" value="Unassembled WGS sequence"/>
</dbReference>
<keyword evidence="2 3" id="KW-0012">Acyltransferase</keyword>
<dbReference type="Pfam" id="PF02458">
    <property type="entry name" value="Transferase"/>
    <property type="match status" value="1"/>
</dbReference>
<evidence type="ECO:0000313" key="4">
    <source>
        <dbReference type="Proteomes" id="UP000653305"/>
    </source>
</evidence>
<sequence>MRGDGDGVGNAERDQEADTLPFHGELGVIEWMILTSSMAMATVVEHSTISPPPDSNVPAELSLPVVFFDMVWYDYAANQSVLFFDFPGCSKSHFLDTIVPDLKRSLSLTLAQYLPLSGKIIHPTAPGNKPLIRYQSGDSVSFLVSESSAEFSHLTGSQPRPCEEFYAFAPGLPPATRSEDSVSCPVLALQVTLFPGQGLCIGFVTHHAVADASTVVSFIRAWALINSSKPGGDVIHDRLAQANCLPFYDRQNVTNVNGLDSIYWDLIVELSCTVEPPPVKIPTGKLRATFVLKRDEINSLKDLVLARSSGPTDVPHLSSFTVVCALVWVCSARGDEVTDDDETEYFGFVADCRARLEPAMPVNYFGNCVALVKAELKHGEVKKGGPEGFVKAAKAIGEAIKERVYNENGILCGAEKWPEEFGKLIGKRQYGVAGSPRFDFYAADYGWGKAKKFEALFIDDGAALSLCKSRDFEGGLEIGLSKPMAQMDAFSRVFREVLCELCCSSNQKA</sequence>
<dbReference type="SUPFAM" id="SSF52777">
    <property type="entry name" value="CoA-dependent acyltransferases"/>
    <property type="match status" value="1"/>
</dbReference>
<keyword evidence="1 3" id="KW-0808">Transferase</keyword>
<evidence type="ECO:0000256" key="1">
    <source>
        <dbReference type="ARBA" id="ARBA00022679"/>
    </source>
</evidence>
<dbReference type="InterPro" id="IPR051504">
    <property type="entry name" value="Plant_metabolite_acyltrans"/>
</dbReference>
<dbReference type="EMBL" id="BMAC01000101">
    <property type="protein sequence ID" value="GFP85194.1"/>
    <property type="molecule type" value="Genomic_DNA"/>
</dbReference>
<protein>
    <submittedName>
        <fullName evidence="3">Anthocyanin 5-aromatic acyltransferase</fullName>
    </submittedName>
</protein>
<dbReference type="PANTHER" id="PTHR31625">
    <property type="match status" value="1"/>
</dbReference>
<dbReference type="AlphaFoldDB" id="A0A830BKH3"/>
<name>A0A830BKH3_9LAMI</name>
<dbReference type="Gene3D" id="3.30.559.10">
    <property type="entry name" value="Chloramphenicol acetyltransferase-like domain"/>
    <property type="match status" value="2"/>
</dbReference>
<dbReference type="InterPro" id="IPR023213">
    <property type="entry name" value="CAT-like_dom_sf"/>
</dbReference>
<reference evidence="3" key="1">
    <citation type="submission" date="2020-07" db="EMBL/GenBank/DDBJ databases">
        <title>Ethylene signaling mediates host invasion by parasitic plants.</title>
        <authorList>
            <person name="Yoshida S."/>
        </authorList>
    </citation>
    <scope>NUCLEOTIDE SEQUENCE</scope>
    <source>
        <strain evidence="3">Okayama</strain>
    </source>
</reference>
<dbReference type="GO" id="GO:0016747">
    <property type="term" value="F:acyltransferase activity, transferring groups other than amino-acyl groups"/>
    <property type="evidence" value="ECO:0007669"/>
    <property type="project" value="UniProtKB-ARBA"/>
</dbReference>
<evidence type="ECO:0000256" key="2">
    <source>
        <dbReference type="ARBA" id="ARBA00023315"/>
    </source>
</evidence>
<proteinExistence type="predicted"/>